<feature type="domain" description="NmrA-like" evidence="1">
    <location>
        <begin position="117"/>
        <end position="234"/>
    </location>
</feature>
<protein>
    <submittedName>
        <fullName evidence="2">NAD(P)-dependent oxidoreductase</fullName>
    </submittedName>
</protein>
<dbReference type="KEGG" id="aab:A4R43_15425"/>
<dbReference type="Pfam" id="PF05368">
    <property type="entry name" value="NmrA"/>
    <property type="match status" value="1"/>
</dbReference>
<dbReference type="InterPro" id="IPR036291">
    <property type="entry name" value="NAD(P)-bd_dom_sf"/>
</dbReference>
<dbReference type="Gene3D" id="3.40.50.720">
    <property type="entry name" value="NAD(P)-binding Rossmann-like Domain"/>
    <property type="match status" value="1"/>
</dbReference>
<dbReference type="Proteomes" id="UP000250434">
    <property type="component" value="Chromosome"/>
</dbReference>
<evidence type="ECO:0000313" key="3">
    <source>
        <dbReference type="Proteomes" id="UP000250434"/>
    </source>
</evidence>
<organism evidence="2 3">
    <name type="scientific">Amycolatopsis albispora</name>
    <dbReference type="NCBI Taxonomy" id="1804986"/>
    <lineage>
        <taxon>Bacteria</taxon>
        <taxon>Bacillati</taxon>
        <taxon>Actinomycetota</taxon>
        <taxon>Actinomycetes</taxon>
        <taxon>Pseudonocardiales</taxon>
        <taxon>Pseudonocardiaceae</taxon>
        <taxon>Amycolatopsis</taxon>
    </lineage>
</organism>
<dbReference type="SUPFAM" id="SSF51735">
    <property type="entry name" value="NAD(P)-binding Rossmann-fold domains"/>
    <property type="match status" value="1"/>
</dbReference>
<dbReference type="InterPro" id="IPR051604">
    <property type="entry name" value="Ergot_Alk_Oxidoreductase"/>
</dbReference>
<reference evidence="2 3" key="1">
    <citation type="submission" date="2016-04" db="EMBL/GenBank/DDBJ databases">
        <title>Complete genome sequence and analysis of deep-sea sediment isolate, Amycolatopsis sp. WP1.</title>
        <authorList>
            <person name="Wang H."/>
            <person name="Chen S."/>
            <person name="Wu Q."/>
        </authorList>
    </citation>
    <scope>NUCLEOTIDE SEQUENCE [LARGE SCALE GENOMIC DNA]</scope>
    <source>
        <strain evidence="2 3">WP1</strain>
    </source>
</reference>
<keyword evidence="3" id="KW-1185">Reference proteome</keyword>
<evidence type="ECO:0000259" key="1">
    <source>
        <dbReference type="Pfam" id="PF05368"/>
    </source>
</evidence>
<dbReference type="EMBL" id="CP015163">
    <property type="protein sequence ID" value="AXB43744.1"/>
    <property type="molecule type" value="Genomic_DNA"/>
</dbReference>
<dbReference type="InterPro" id="IPR008030">
    <property type="entry name" value="NmrA-like"/>
</dbReference>
<name>A0A344L6S0_9PSEU</name>
<dbReference type="CDD" id="cd05269">
    <property type="entry name" value="TMR_SDR_a"/>
    <property type="match status" value="1"/>
</dbReference>
<dbReference type="PANTHER" id="PTHR43162">
    <property type="match status" value="1"/>
</dbReference>
<dbReference type="OrthoDB" id="3250520at2"/>
<dbReference type="RefSeq" id="WP_113692983.1">
    <property type="nucleotide sequence ID" value="NZ_CP015163.1"/>
</dbReference>
<gene>
    <name evidence="2" type="ORF">A4R43_15425</name>
</gene>
<accession>A0A344L6S0</accession>
<sequence length="273" mass="29178">MTTLVIGGTGTTGSRVAALVGSSARVATRKPALAGQTRFDWREPETYGPALADVDRIYLVPPIGVADPVPIVEPFLAEARDHGVRRVVLLSSSAITEDTPQLGELQRLVRVGFPEWTVLRPSWFMQNFSGEHAVARSIRSTGEIVTATGSGRVAFVDADDIAAVAVRALLDPLPHNTDHVITGPQALSYADAASIISEVTGKPVRHRPVTTGEFAALLTATGLPSEFADVLAALDEQIRHGAEDRVTTTVDEVTGRPARTFAEFAAAHRDSWR</sequence>
<proteinExistence type="predicted"/>
<dbReference type="AlphaFoldDB" id="A0A344L6S0"/>
<dbReference type="PANTHER" id="PTHR43162:SF1">
    <property type="entry name" value="PRESTALK A DIFFERENTIATION PROTEIN A"/>
    <property type="match status" value="1"/>
</dbReference>
<evidence type="ECO:0000313" key="2">
    <source>
        <dbReference type="EMBL" id="AXB43744.1"/>
    </source>
</evidence>
<dbReference type="Gene3D" id="3.90.25.10">
    <property type="entry name" value="UDP-galactose 4-epimerase, domain 1"/>
    <property type="match status" value="1"/>
</dbReference>